<feature type="chain" id="PRO_5012168828" evidence="1">
    <location>
        <begin position="19"/>
        <end position="69"/>
    </location>
</feature>
<dbReference type="AlphaFoldDB" id="A0A1Y0AZ05"/>
<proteinExistence type="predicted"/>
<sequence>MRLHIALVTVSHFLVLYLELKNPFTYESINRRSLAALKAVDWCVYPVKHESLPSRTFTIRLNSRVTHLG</sequence>
<keyword evidence="1" id="KW-0732">Signal</keyword>
<geneLocation type="mitochondrion" evidence="2"/>
<keyword evidence="2" id="KW-0496">Mitochondrion</keyword>
<gene>
    <name evidence="2" type="ORF">AEK19_MT1116</name>
</gene>
<evidence type="ECO:0000256" key="1">
    <source>
        <dbReference type="SAM" id="SignalP"/>
    </source>
</evidence>
<protein>
    <submittedName>
        <fullName evidence="2">Uncharacterized protein</fullName>
    </submittedName>
</protein>
<name>A0A1Y0AZ05_9LAMI</name>
<reference evidence="2" key="1">
    <citation type="submission" date="2017-03" db="EMBL/GenBank/DDBJ databases">
        <title>The mitochondrial genome of the carnivorous plant Utricularia reniformis (Lentibulariaceae): structure, comparative analysis and evolutionary landmarks.</title>
        <authorList>
            <person name="Silva S.R."/>
            <person name="Alvarenga D.O."/>
            <person name="Michael T.P."/>
            <person name="Miranda V.F.O."/>
            <person name="Varani A.M."/>
        </authorList>
    </citation>
    <scope>NUCLEOTIDE SEQUENCE</scope>
</reference>
<dbReference type="EMBL" id="KY774314">
    <property type="protein sequence ID" value="ART30349.1"/>
    <property type="molecule type" value="Genomic_DNA"/>
</dbReference>
<accession>A0A1Y0AZ05</accession>
<organism evidence="2">
    <name type="scientific">Utricularia reniformis</name>
    <dbReference type="NCBI Taxonomy" id="192314"/>
    <lineage>
        <taxon>Eukaryota</taxon>
        <taxon>Viridiplantae</taxon>
        <taxon>Streptophyta</taxon>
        <taxon>Embryophyta</taxon>
        <taxon>Tracheophyta</taxon>
        <taxon>Spermatophyta</taxon>
        <taxon>Magnoliopsida</taxon>
        <taxon>eudicotyledons</taxon>
        <taxon>Gunneridae</taxon>
        <taxon>Pentapetalae</taxon>
        <taxon>asterids</taxon>
        <taxon>lamiids</taxon>
        <taxon>Lamiales</taxon>
        <taxon>Lentibulariaceae</taxon>
        <taxon>Utricularia</taxon>
    </lineage>
</organism>
<evidence type="ECO:0000313" key="2">
    <source>
        <dbReference type="EMBL" id="ART30349.1"/>
    </source>
</evidence>
<feature type="signal peptide" evidence="1">
    <location>
        <begin position="1"/>
        <end position="18"/>
    </location>
</feature>